<dbReference type="AlphaFoldDB" id="A0A450U916"/>
<dbReference type="EMBL" id="CAADFH010000004">
    <property type="protein sequence ID" value="VFJ88505.1"/>
    <property type="molecule type" value="Genomic_DNA"/>
</dbReference>
<proteinExistence type="predicted"/>
<gene>
    <name evidence="1" type="ORF">BECKLFY1418A_GA0070994_100450</name>
</gene>
<name>A0A450U916_9GAMM</name>
<sequence length="62" mass="7330">MPMFSTFSMSILPLSGYARFLYMVDVVEKKRRERGNAKLKSKEVGKDSWERRIMTSRLFLIP</sequence>
<evidence type="ECO:0000313" key="1">
    <source>
        <dbReference type="EMBL" id="VFJ88505.1"/>
    </source>
</evidence>
<reference evidence="1" key="1">
    <citation type="submission" date="2019-02" db="EMBL/GenBank/DDBJ databases">
        <authorList>
            <person name="Gruber-Vodicka R. H."/>
            <person name="Seah K. B. B."/>
        </authorList>
    </citation>
    <scope>NUCLEOTIDE SEQUENCE</scope>
    <source>
        <strain evidence="1">BECK_M6</strain>
    </source>
</reference>
<organism evidence="1">
    <name type="scientific">Candidatus Kentrum sp. LFY</name>
    <dbReference type="NCBI Taxonomy" id="2126342"/>
    <lineage>
        <taxon>Bacteria</taxon>
        <taxon>Pseudomonadati</taxon>
        <taxon>Pseudomonadota</taxon>
        <taxon>Gammaproteobacteria</taxon>
        <taxon>Candidatus Kentrum</taxon>
    </lineage>
</organism>
<protein>
    <submittedName>
        <fullName evidence="1">Uncharacterized protein</fullName>
    </submittedName>
</protein>
<accession>A0A450U916</accession>